<gene>
    <name evidence="1" type="ORF">HNQ99_002944</name>
</gene>
<evidence type="ECO:0000313" key="2">
    <source>
        <dbReference type="Proteomes" id="UP000575068"/>
    </source>
</evidence>
<reference evidence="1 2" key="1">
    <citation type="submission" date="2020-08" db="EMBL/GenBank/DDBJ databases">
        <title>Genomic Encyclopedia of Type Strains, Phase IV (KMG-IV): sequencing the most valuable type-strain genomes for metagenomic binning, comparative biology and taxonomic classification.</title>
        <authorList>
            <person name="Goeker M."/>
        </authorList>
    </citation>
    <scope>NUCLEOTIDE SEQUENCE [LARGE SCALE GENOMIC DNA]</scope>
    <source>
        <strain evidence="1 2">DSM 7465</strain>
    </source>
</reference>
<evidence type="ECO:0000313" key="1">
    <source>
        <dbReference type="EMBL" id="MBB4642608.1"/>
    </source>
</evidence>
<protein>
    <submittedName>
        <fullName evidence="1">Putative Zn-ribbon and HTH transcriptional regulator</fullName>
    </submittedName>
</protein>
<accession>A0A840HYL9</accession>
<dbReference type="Proteomes" id="UP000575068">
    <property type="component" value="Unassembled WGS sequence"/>
</dbReference>
<comment type="caution">
    <text evidence="1">The sequence shown here is derived from an EMBL/GenBank/DDBJ whole genome shotgun (WGS) entry which is preliminary data.</text>
</comment>
<keyword evidence="2" id="KW-1185">Reference proteome</keyword>
<proteinExistence type="predicted"/>
<sequence length="73" mass="7963">MSRKSPNLTLSLPQCPHCGRHWRPAQGAVADAAHCRKCSAERQAVAAPRLGLTPITAADLTGNYLLPRHLRPR</sequence>
<dbReference type="AlphaFoldDB" id="A0A840HYL9"/>
<dbReference type="EMBL" id="JACHOV010000012">
    <property type="protein sequence ID" value="MBB4642608.1"/>
    <property type="molecule type" value="Genomic_DNA"/>
</dbReference>
<name>A0A840HYL9_9SPHN</name>
<organism evidence="1 2">
    <name type="scientific">Rhizorhapis suberifaciens</name>
    <name type="common">corky root of lettuce</name>
    <dbReference type="NCBI Taxonomy" id="13656"/>
    <lineage>
        <taxon>Bacteria</taxon>
        <taxon>Pseudomonadati</taxon>
        <taxon>Pseudomonadota</taxon>
        <taxon>Alphaproteobacteria</taxon>
        <taxon>Sphingomonadales</taxon>
        <taxon>Sphingomonadaceae</taxon>
        <taxon>Rhizorhapis</taxon>
    </lineage>
</organism>